<reference evidence="2" key="1">
    <citation type="journal article" date="2023" name="Mol. Phylogenet. Evol.">
        <title>Genome-scale phylogeny and comparative genomics of the fungal order Sordariales.</title>
        <authorList>
            <person name="Hensen N."/>
            <person name="Bonometti L."/>
            <person name="Westerberg I."/>
            <person name="Brannstrom I.O."/>
            <person name="Guillou S."/>
            <person name="Cros-Aarteil S."/>
            <person name="Calhoun S."/>
            <person name="Haridas S."/>
            <person name="Kuo A."/>
            <person name="Mondo S."/>
            <person name="Pangilinan J."/>
            <person name="Riley R."/>
            <person name="LaButti K."/>
            <person name="Andreopoulos B."/>
            <person name="Lipzen A."/>
            <person name="Chen C."/>
            <person name="Yan M."/>
            <person name="Daum C."/>
            <person name="Ng V."/>
            <person name="Clum A."/>
            <person name="Steindorff A."/>
            <person name="Ohm R.A."/>
            <person name="Martin F."/>
            <person name="Silar P."/>
            <person name="Natvig D.O."/>
            <person name="Lalanne C."/>
            <person name="Gautier V."/>
            <person name="Ament-Velasquez S.L."/>
            <person name="Kruys A."/>
            <person name="Hutchinson M.I."/>
            <person name="Powell A.J."/>
            <person name="Barry K."/>
            <person name="Miller A.N."/>
            <person name="Grigoriev I.V."/>
            <person name="Debuchy R."/>
            <person name="Gladieux P."/>
            <person name="Hiltunen Thoren M."/>
            <person name="Johannesson H."/>
        </authorList>
    </citation>
    <scope>NUCLEOTIDE SEQUENCE</scope>
    <source>
        <strain evidence="2">CBS 118394</strain>
    </source>
</reference>
<feature type="chain" id="PRO_5041988000" evidence="1">
    <location>
        <begin position="20"/>
        <end position="128"/>
    </location>
</feature>
<comment type="caution">
    <text evidence="2">The sequence shown here is derived from an EMBL/GenBank/DDBJ whole genome shotgun (WGS) entry which is preliminary data.</text>
</comment>
<reference evidence="2" key="2">
    <citation type="submission" date="2023-06" db="EMBL/GenBank/DDBJ databases">
        <authorList>
            <consortium name="Lawrence Berkeley National Laboratory"/>
            <person name="Haridas S."/>
            <person name="Hensen N."/>
            <person name="Bonometti L."/>
            <person name="Westerberg I."/>
            <person name="Brannstrom I.O."/>
            <person name="Guillou S."/>
            <person name="Cros-Aarteil S."/>
            <person name="Calhoun S."/>
            <person name="Kuo A."/>
            <person name="Mondo S."/>
            <person name="Pangilinan J."/>
            <person name="Riley R."/>
            <person name="Labutti K."/>
            <person name="Andreopoulos B."/>
            <person name="Lipzen A."/>
            <person name="Chen C."/>
            <person name="Yanf M."/>
            <person name="Daum C."/>
            <person name="Ng V."/>
            <person name="Clum A."/>
            <person name="Steindorff A."/>
            <person name="Ohm R."/>
            <person name="Martin F."/>
            <person name="Silar P."/>
            <person name="Natvig D."/>
            <person name="Lalanne C."/>
            <person name="Gautier V."/>
            <person name="Ament-Velasquez S.L."/>
            <person name="Kruys A."/>
            <person name="Hutchinson M.I."/>
            <person name="Powell A.J."/>
            <person name="Barry K."/>
            <person name="Miller A.N."/>
            <person name="Grigoriev I.V."/>
            <person name="Debuchy R."/>
            <person name="Gladieux P."/>
            <person name="Thoren M.H."/>
            <person name="Johannesson H."/>
        </authorList>
    </citation>
    <scope>NUCLEOTIDE SEQUENCE</scope>
    <source>
        <strain evidence="2">CBS 118394</strain>
    </source>
</reference>
<organism evidence="2 3">
    <name type="scientific">Apodospora peruviana</name>
    <dbReference type="NCBI Taxonomy" id="516989"/>
    <lineage>
        <taxon>Eukaryota</taxon>
        <taxon>Fungi</taxon>
        <taxon>Dikarya</taxon>
        <taxon>Ascomycota</taxon>
        <taxon>Pezizomycotina</taxon>
        <taxon>Sordariomycetes</taxon>
        <taxon>Sordariomycetidae</taxon>
        <taxon>Sordariales</taxon>
        <taxon>Lasiosphaeriaceae</taxon>
        <taxon>Apodospora</taxon>
    </lineage>
</organism>
<sequence>MVMIASLCVFCFVLDRGCPSKSYLNSHGNELVATVPSIGCDFHQSTYEWGLRLSASPVKRVGNFPFWDEFDKTRYGLCPTQCIRDSIITVTYFTFAHESGAERYFGLVNTTLRALRPAPIEYGHGVST</sequence>
<dbReference type="AlphaFoldDB" id="A0AAE0ITX9"/>
<protein>
    <submittedName>
        <fullName evidence="2">Uncharacterized protein</fullName>
    </submittedName>
</protein>
<keyword evidence="1" id="KW-0732">Signal</keyword>
<name>A0AAE0ITX9_9PEZI</name>
<evidence type="ECO:0000313" key="2">
    <source>
        <dbReference type="EMBL" id="KAK3331079.1"/>
    </source>
</evidence>
<evidence type="ECO:0000256" key="1">
    <source>
        <dbReference type="SAM" id="SignalP"/>
    </source>
</evidence>
<accession>A0AAE0ITX9</accession>
<keyword evidence="3" id="KW-1185">Reference proteome</keyword>
<feature type="signal peptide" evidence="1">
    <location>
        <begin position="1"/>
        <end position="19"/>
    </location>
</feature>
<evidence type="ECO:0000313" key="3">
    <source>
        <dbReference type="Proteomes" id="UP001283341"/>
    </source>
</evidence>
<dbReference type="Proteomes" id="UP001283341">
    <property type="component" value="Unassembled WGS sequence"/>
</dbReference>
<dbReference type="EMBL" id="JAUEDM010000001">
    <property type="protein sequence ID" value="KAK3331079.1"/>
    <property type="molecule type" value="Genomic_DNA"/>
</dbReference>
<proteinExistence type="predicted"/>
<gene>
    <name evidence="2" type="ORF">B0H66DRAFT_545673</name>
</gene>